<protein>
    <recommendedName>
        <fullName evidence="8">subtilisin</fullName>
        <ecNumber evidence="8">3.4.21.62</ecNumber>
    </recommendedName>
</protein>
<feature type="chain" id="PRO_5026046097" description="subtilisin" evidence="10">
    <location>
        <begin position="20"/>
        <end position="593"/>
    </location>
</feature>
<feature type="signal peptide" evidence="10">
    <location>
        <begin position="1"/>
        <end position="19"/>
    </location>
</feature>
<feature type="binding site" evidence="9">
    <location>
        <position position="555"/>
    </location>
    <ligand>
        <name>Ca(2+)</name>
        <dbReference type="ChEBI" id="CHEBI:29108"/>
    </ligand>
</feature>
<keyword evidence="4 9" id="KW-0720">Serine protease</keyword>
<evidence type="ECO:0000256" key="5">
    <source>
        <dbReference type="ARBA" id="ARBA00022837"/>
    </source>
</evidence>
<dbReference type="PROSITE" id="PS51695">
    <property type="entry name" value="SEDOLISIN"/>
    <property type="match status" value="1"/>
</dbReference>
<dbReference type="GO" id="GO:0006508">
    <property type="term" value="P:proteolysis"/>
    <property type="evidence" value="ECO:0007669"/>
    <property type="project" value="UniProtKB-KW"/>
</dbReference>
<dbReference type="PANTHER" id="PTHR14218:SF15">
    <property type="entry name" value="TRIPEPTIDYL-PEPTIDASE 1"/>
    <property type="match status" value="1"/>
</dbReference>
<evidence type="ECO:0000313" key="12">
    <source>
        <dbReference type="EMBL" id="KAF0742989.1"/>
    </source>
</evidence>
<dbReference type="PANTHER" id="PTHR14218">
    <property type="entry name" value="PROTEASE S8 TRIPEPTIDYL PEPTIDASE I CLN2"/>
    <property type="match status" value="1"/>
</dbReference>
<dbReference type="SMART" id="SM00944">
    <property type="entry name" value="Pro-kuma_activ"/>
    <property type="match status" value="1"/>
</dbReference>
<keyword evidence="10" id="KW-0732">Signal</keyword>
<evidence type="ECO:0000259" key="11">
    <source>
        <dbReference type="PROSITE" id="PS51695"/>
    </source>
</evidence>
<evidence type="ECO:0000256" key="10">
    <source>
        <dbReference type="SAM" id="SignalP"/>
    </source>
</evidence>
<evidence type="ECO:0000256" key="7">
    <source>
        <dbReference type="ARBA" id="ARBA00023529"/>
    </source>
</evidence>
<keyword evidence="13" id="KW-1185">Reference proteome</keyword>
<feature type="domain" description="Peptidase S53" evidence="11">
    <location>
        <begin position="176"/>
        <end position="577"/>
    </location>
</feature>
<dbReference type="Pfam" id="PF09286">
    <property type="entry name" value="Pro-kuma_activ"/>
    <property type="match status" value="1"/>
</dbReference>
<feature type="binding site" evidence="9">
    <location>
        <position position="530"/>
    </location>
    <ligand>
        <name>Ca(2+)</name>
        <dbReference type="ChEBI" id="CHEBI:29108"/>
    </ligand>
</feature>
<dbReference type="EC" id="3.4.21.62" evidence="8"/>
<keyword evidence="6" id="KW-0865">Zymogen</keyword>
<feature type="active site" description="Charge relay system" evidence="9">
    <location>
        <position position="485"/>
    </location>
</feature>
<dbReference type="InterPro" id="IPR000209">
    <property type="entry name" value="Peptidase_S8/S53_dom"/>
</dbReference>
<proteinExistence type="predicted"/>
<dbReference type="InterPro" id="IPR030400">
    <property type="entry name" value="Sedolisin_dom"/>
</dbReference>
<evidence type="ECO:0000256" key="9">
    <source>
        <dbReference type="PROSITE-ProRule" id="PRU01032"/>
    </source>
</evidence>
<gene>
    <name evidence="12" type="ORF">Ae201684_002053</name>
</gene>
<dbReference type="Pfam" id="PF00082">
    <property type="entry name" value="Peptidase_S8"/>
    <property type="match status" value="1"/>
</dbReference>
<feature type="binding site" evidence="9">
    <location>
        <position position="557"/>
    </location>
    <ligand>
        <name>Ca(2+)</name>
        <dbReference type="ChEBI" id="CHEBI:29108"/>
    </ligand>
</feature>
<dbReference type="InterPro" id="IPR015366">
    <property type="entry name" value="S53_propep"/>
</dbReference>
<dbReference type="AlphaFoldDB" id="A0A6G0XRC6"/>
<comment type="caution">
    <text evidence="12">The sequence shown here is derived from an EMBL/GenBank/DDBJ whole genome shotgun (WGS) entry which is preliminary data.</text>
</comment>
<evidence type="ECO:0000256" key="3">
    <source>
        <dbReference type="ARBA" id="ARBA00022801"/>
    </source>
</evidence>
<dbReference type="GO" id="GO:0004252">
    <property type="term" value="F:serine-type endopeptidase activity"/>
    <property type="evidence" value="ECO:0007669"/>
    <property type="project" value="UniProtKB-UniRule"/>
</dbReference>
<dbReference type="SUPFAM" id="SSF54897">
    <property type="entry name" value="Protease propeptides/inhibitors"/>
    <property type="match status" value="1"/>
</dbReference>
<dbReference type="GO" id="GO:0046872">
    <property type="term" value="F:metal ion binding"/>
    <property type="evidence" value="ECO:0007669"/>
    <property type="project" value="UniProtKB-UniRule"/>
</dbReference>
<comment type="cofactor">
    <cofactor evidence="9">
        <name>Ca(2+)</name>
        <dbReference type="ChEBI" id="CHEBI:29108"/>
    </cofactor>
    <text evidence="9">Binds 1 Ca(2+) ion per subunit.</text>
</comment>
<dbReference type="InterPro" id="IPR050819">
    <property type="entry name" value="Tripeptidyl-peptidase_I"/>
</dbReference>
<feature type="active site" description="Charge relay system" evidence="9">
    <location>
        <position position="261"/>
    </location>
</feature>
<dbReference type="InterPro" id="IPR036852">
    <property type="entry name" value="Peptidase_S8/S53_dom_sf"/>
</dbReference>
<dbReference type="CDD" id="cd04056">
    <property type="entry name" value="Peptidases_S53"/>
    <property type="match status" value="1"/>
</dbReference>
<evidence type="ECO:0000256" key="4">
    <source>
        <dbReference type="ARBA" id="ARBA00022825"/>
    </source>
</evidence>
<evidence type="ECO:0000313" key="13">
    <source>
        <dbReference type="Proteomes" id="UP000481153"/>
    </source>
</evidence>
<reference evidence="12 13" key="1">
    <citation type="submission" date="2019-07" db="EMBL/GenBank/DDBJ databases">
        <title>Genomics analysis of Aphanomyces spp. identifies a new class of oomycete effector associated with host adaptation.</title>
        <authorList>
            <person name="Gaulin E."/>
        </authorList>
    </citation>
    <scope>NUCLEOTIDE SEQUENCE [LARGE SCALE GENOMIC DNA]</scope>
    <source>
        <strain evidence="12 13">ATCC 201684</strain>
    </source>
</reference>
<dbReference type="SUPFAM" id="SSF52743">
    <property type="entry name" value="Subtilisin-like"/>
    <property type="match status" value="1"/>
</dbReference>
<feature type="binding site" evidence="9">
    <location>
        <position position="531"/>
    </location>
    <ligand>
        <name>Ca(2+)</name>
        <dbReference type="ChEBI" id="CHEBI:29108"/>
    </ligand>
</feature>
<keyword evidence="3 9" id="KW-0378">Hydrolase</keyword>
<accession>A0A6G0XRC6</accession>
<dbReference type="Proteomes" id="UP000481153">
    <property type="component" value="Unassembled WGS sequence"/>
</dbReference>
<keyword evidence="2 9" id="KW-0479">Metal-binding</keyword>
<evidence type="ECO:0000256" key="1">
    <source>
        <dbReference type="ARBA" id="ARBA00022670"/>
    </source>
</evidence>
<dbReference type="Gene3D" id="3.40.50.200">
    <property type="entry name" value="Peptidase S8/S53 domain"/>
    <property type="match status" value="1"/>
</dbReference>
<dbReference type="GO" id="GO:0008240">
    <property type="term" value="F:tripeptidyl-peptidase activity"/>
    <property type="evidence" value="ECO:0007669"/>
    <property type="project" value="TreeGrafter"/>
</dbReference>
<keyword evidence="5 9" id="KW-0106">Calcium</keyword>
<dbReference type="VEuPathDB" id="FungiDB:AeMF1_008399"/>
<keyword evidence="1 9" id="KW-0645">Protease</keyword>
<dbReference type="CDD" id="cd11377">
    <property type="entry name" value="Pro-peptidase_S53"/>
    <property type="match status" value="1"/>
</dbReference>
<evidence type="ECO:0000256" key="8">
    <source>
        <dbReference type="ARBA" id="ARBA00023619"/>
    </source>
</evidence>
<comment type="catalytic activity">
    <reaction evidence="7">
        <text>Hydrolysis of proteins with broad specificity for peptide bonds, and a preference for a large uncharged residue in P1. Hydrolyzes peptide amides.</text>
        <dbReference type="EC" id="3.4.21.62"/>
    </reaction>
</comment>
<feature type="active site" description="Charge relay system" evidence="9">
    <location>
        <position position="265"/>
    </location>
</feature>
<evidence type="ECO:0000256" key="2">
    <source>
        <dbReference type="ARBA" id="ARBA00022723"/>
    </source>
</evidence>
<dbReference type="EMBL" id="VJMJ01000022">
    <property type="protein sequence ID" value="KAF0742989.1"/>
    <property type="molecule type" value="Genomic_DNA"/>
</dbReference>
<organism evidence="12 13">
    <name type="scientific">Aphanomyces euteiches</name>
    <dbReference type="NCBI Taxonomy" id="100861"/>
    <lineage>
        <taxon>Eukaryota</taxon>
        <taxon>Sar</taxon>
        <taxon>Stramenopiles</taxon>
        <taxon>Oomycota</taxon>
        <taxon>Saprolegniomycetes</taxon>
        <taxon>Saprolegniales</taxon>
        <taxon>Verrucalvaceae</taxon>
        <taxon>Aphanomyces</taxon>
    </lineage>
</organism>
<sequence length="593" mass="64498">MRLVHLVVGLGALSVCVASDSVTEAASMTLKIHLQAADPSALPRHLDNISSIASKSYGHYLSRDDISSIVAPSEKAVAAVLANITAFKPNVTGPRIVVDLPLATVESLFQAQIQAVNLDGKTVLRPLNGVFTVPMTWQPHVMHIEGLDHISPRLQALQSSSKRLRRRLDDSLLSDTMNLATIQRLYNLSNDLDSSYPSNGVVVGAFVDQNYWNDDIATNLACKNNPLTRPSRSSVDNTMPKLTLFPKAFGCDGERSTATSENSLDIQLLVGLTRSNATSVYCYNSLRDPTRDPSDDNQERFLDFLRDVNSMEPAAGVVSISYADDEIAVPASYRAVLDREFMIAGLRGTTIVTASGDNGVVGARRLDIYGPPRCQRFQVLYPASSPYVVSVGATVVSNDIASSKIKEVAIMSRQGAGVTTTGGFSEYAVRPSFQDEHVTAYLKLKGNTSSELFNVHGRAIPDVSFVGHNIPVHVNGRLTMVDGTSASSPIFAAIVSHMNRVRLSLGRPKLGFILPYLYELHRVCPHIFRDVTEGNNACGAPDQTCCQPGFDATEGWDPVGGLGSLDFGRWKTNMDDCEAKMRGRSVHRRHYTN</sequence>
<evidence type="ECO:0000256" key="6">
    <source>
        <dbReference type="ARBA" id="ARBA00023145"/>
    </source>
</evidence>
<name>A0A6G0XRC6_9STRA</name>